<dbReference type="Pfam" id="PF01633">
    <property type="entry name" value="Choline_kinase"/>
    <property type="match status" value="2"/>
</dbReference>
<comment type="similarity">
    <text evidence="3">Belongs to the choline/ethanolamine kinase family.</text>
</comment>
<dbReference type="GO" id="GO:0004103">
    <property type="term" value="F:choline kinase activity"/>
    <property type="evidence" value="ECO:0007669"/>
    <property type="project" value="TreeGrafter"/>
</dbReference>
<keyword evidence="1" id="KW-0443">Lipid metabolism</keyword>
<keyword evidence="1" id="KW-0444">Lipid biosynthesis</keyword>
<keyword evidence="1" id="KW-0594">Phospholipid biosynthesis</keyword>
<name>A0A7R9KB45_9ACAR</name>
<dbReference type="Gene3D" id="3.30.200.20">
    <property type="entry name" value="Phosphorylase Kinase, domain 1"/>
    <property type="match status" value="2"/>
</dbReference>
<dbReference type="PANTHER" id="PTHR22603:SF93">
    <property type="entry name" value="RE24176P"/>
    <property type="match status" value="1"/>
</dbReference>
<protein>
    <recommendedName>
        <fullName evidence="6">Choline/ethanolamine kinase</fullName>
    </recommendedName>
</protein>
<accession>A0A7R9KB45</accession>
<dbReference type="InterPro" id="IPR011009">
    <property type="entry name" value="Kinase-like_dom_sf"/>
</dbReference>
<reference evidence="4" key="1">
    <citation type="submission" date="2020-11" db="EMBL/GenBank/DDBJ databases">
        <authorList>
            <person name="Tran Van P."/>
        </authorList>
    </citation>
    <scope>NUCLEOTIDE SEQUENCE</scope>
</reference>
<proteinExistence type="inferred from homology"/>
<evidence type="ECO:0000313" key="5">
    <source>
        <dbReference type="Proteomes" id="UP000759131"/>
    </source>
</evidence>
<dbReference type="GO" id="GO:0005737">
    <property type="term" value="C:cytoplasm"/>
    <property type="evidence" value="ECO:0007669"/>
    <property type="project" value="TreeGrafter"/>
</dbReference>
<dbReference type="EMBL" id="OC854592">
    <property type="protein sequence ID" value="CAD7619607.1"/>
    <property type="molecule type" value="Genomic_DNA"/>
</dbReference>
<dbReference type="EMBL" id="CAJPIZ010000017">
    <property type="protein sequence ID" value="CAG2100037.1"/>
    <property type="molecule type" value="Genomic_DNA"/>
</dbReference>
<sequence>MIKRNSDCNGNEVKPNKTMKDLKSIDEFDLSQIDLIRGETPVDIADRCLQLCKEYLSDVWTQQTVDTIEVRRISGGMTNQLYYCGVKSADESAVVPREVAIRLYGPKYINNDGLADERLTDIIIGLMVSRNGLGPRVYGMFTGGQIHKYYKHRQFTKAEQSKPQLVRQVFEGLARVHAMDVPTKREHWFFRNADKWYIRAQNNAETQTLIKELNLESLKTHSLKAEMDFLKQVVDKCESPMVFCHNDFRSSNVMVLEDKDCNDNIDEKVLFCDYEYASYGYRGHDLANIINEWGRSMEDFTKPHDYPKDSTLLPLIEMYVKESQRVLGNKFYENKLNSVEHILKEVKTFALVTSMFGLLFCLKQDSRDKDSLEMDKKFAMLLMKPKKTLKDIKFMDDFDLSQIDLIRGETPIDITEKCLQLCKEYLSDVWTQQTVDTIEVRRISGGLTNQLYYCGIKSADGVSTTVPREVAVRLYGPKYFNNDGLADERLTDIIIGLMVSRNGLGPRVYGLARVHAMDVPTKREHWFFRAADNYYIRAQNNAETQTLIKELNLETLKTHSLKAEMDFLKQVVDECESPMVFCHNDFRSSNIMVLEDKDCNDNINEKVLFCDYEYASYGYRGHDLANMINEWGRSMEEFSKPHDYPKDSTLLPLIEMYVKESQRVLGNKFCDNKLNSVEHILKEVKTFALVISMFAILFCLKQDSRDKDSLDMDKKLTMQFSESAFTNFLSLKKRFTAEHLFEKL</sequence>
<evidence type="ECO:0000256" key="2">
    <source>
        <dbReference type="ARBA" id="ARBA00023264"/>
    </source>
</evidence>
<evidence type="ECO:0000256" key="3">
    <source>
        <dbReference type="ARBA" id="ARBA00038211"/>
    </source>
</evidence>
<dbReference type="AlphaFoldDB" id="A0A7R9KB45"/>
<dbReference type="OrthoDB" id="6497831at2759"/>
<keyword evidence="5" id="KW-1185">Reference proteome</keyword>
<evidence type="ECO:0000256" key="1">
    <source>
        <dbReference type="ARBA" id="ARBA00023209"/>
    </source>
</evidence>
<keyword evidence="2" id="KW-1208">Phospholipid metabolism</keyword>
<evidence type="ECO:0008006" key="6">
    <source>
        <dbReference type="Google" id="ProtNLM"/>
    </source>
</evidence>
<dbReference type="Gene3D" id="3.90.1200.10">
    <property type="match status" value="2"/>
</dbReference>
<dbReference type="GO" id="GO:0006646">
    <property type="term" value="P:phosphatidylethanolamine biosynthetic process"/>
    <property type="evidence" value="ECO:0007669"/>
    <property type="project" value="TreeGrafter"/>
</dbReference>
<dbReference type="Proteomes" id="UP000759131">
    <property type="component" value="Unassembled WGS sequence"/>
</dbReference>
<evidence type="ECO:0000313" key="4">
    <source>
        <dbReference type="EMBL" id="CAD7619607.1"/>
    </source>
</evidence>
<organism evidence="4">
    <name type="scientific">Medioppia subpectinata</name>
    <dbReference type="NCBI Taxonomy" id="1979941"/>
    <lineage>
        <taxon>Eukaryota</taxon>
        <taxon>Metazoa</taxon>
        <taxon>Ecdysozoa</taxon>
        <taxon>Arthropoda</taxon>
        <taxon>Chelicerata</taxon>
        <taxon>Arachnida</taxon>
        <taxon>Acari</taxon>
        <taxon>Acariformes</taxon>
        <taxon>Sarcoptiformes</taxon>
        <taxon>Oribatida</taxon>
        <taxon>Brachypylina</taxon>
        <taxon>Oppioidea</taxon>
        <taxon>Oppiidae</taxon>
        <taxon>Medioppia</taxon>
    </lineage>
</organism>
<gene>
    <name evidence="4" type="ORF">OSB1V03_LOCUS107</name>
</gene>
<dbReference type="SUPFAM" id="SSF56112">
    <property type="entry name" value="Protein kinase-like (PK-like)"/>
    <property type="match status" value="2"/>
</dbReference>
<dbReference type="PANTHER" id="PTHR22603">
    <property type="entry name" value="CHOLINE/ETHANOALAMINE KINASE"/>
    <property type="match status" value="1"/>
</dbReference>
<dbReference type="GO" id="GO:0004305">
    <property type="term" value="F:ethanolamine kinase activity"/>
    <property type="evidence" value="ECO:0007669"/>
    <property type="project" value="TreeGrafter"/>
</dbReference>